<reference evidence="2" key="1">
    <citation type="submission" date="2022-07" db="EMBL/GenBank/DDBJ databases">
        <authorList>
            <person name="Trinca V."/>
            <person name="Uliana J.V.C."/>
            <person name="Torres T.T."/>
            <person name="Ward R.J."/>
            <person name="Monesi N."/>
        </authorList>
    </citation>
    <scope>NUCLEOTIDE SEQUENCE</scope>
    <source>
        <strain evidence="2">HSMRA1968</strain>
        <tissue evidence="2">Whole embryos</tissue>
    </source>
</reference>
<dbReference type="OrthoDB" id="10400113at2759"/>
<name>A0A9Q0S4L2_9DIPT</name>
<evidence type="ECO:0000313" key="2">
    <source>
        <dbReference type="EMBL" id="KAJ6643753.1"/>
    </source>
</evidence>
<keyword evidence="1" id="KW-0732">Signal</keyword>
<dbReference type="EMBL" id="WJQU01000002">
    <property type="protein sequence ID" value="KAJ6643753.1"/>
    <property type="molecule type" value="Genomic_DNA"/>
</dbReference>
<gene>
    <name evidence="2" type="ORF">Bhyg_08718</name>
</gene>
<evidence type="ECO:0000313" key="3">
    <source>
        <dbReference type="Proteomes" id="UP001151699"/>
    </source>
</evidence>
<feature type="chain" id="PRO_5040217069" evidence="1">
    <location>
        <begin position="22"/>
        <end position="362"/>
    </location>
</feature>
<keyword evidence="3" id="KW-1185">Reference proteome</keyword>
<comment type="caution">
    <text evidence="2">The sequence shown here is derived from an EMBL/GenBank/DDBJ whole genome shotgun (WGS) entry which is preliminary data.</text>
</comment>
<proteinExistence type="predicted"/>
<dbReference type="Proteomes" id="UP001151699">
    <property type="component" value="Chromosome B"/>
</dbReference>
<evidence type="ECO:0000256" key="1">
    <source>
        <dbReference type="SAM" id="SignalP"/>
    </source>
</evidence>
<feature type="signal peptide" evidence="1">
    <location>
        <begin position="1"/>
        <end position="21"/>
    </location>
</feature>
<sequence>MLLKYFISLVVLVKIANATHAENTEEKKISFSVANVWQSYSKAKRGNVCPSPPEDDEFKQGVQEYYDGCRRATWKFHGQSYHFADVVMTTMEDYFSKLMYFSNSNSTVLTTSSIALLHSMSKCNKLRKSGLIIIREFNKVLPDMLCDFDRITTKLKHVIGRKMCSVFNRVVADLGETFLAFMRAFLKTTRQGSKHGKNVSYVKVFKKAQTLMNTVALVAKTLLNELHLATQEVYEGVTVLTLIFYFFAYAVQGINSCVQDYLYLKERPVSKIIKASSEALEYVIVEVSQAVAAIVFPFTASIKNFLTILVNVAKAFNKAVEDILGPFHGVSTTVKEIQINFSHVIKTITSKGASKVLKGIRP</sequence>
<accession>A0A9Q0S4L2</accession>
<organism evidence="2 3">
    <name type="scientific">Pseudolycoriella hygida</name>
    <dbReference type="NCBI Taxonomy" id="35572"/>
    <lineage>
        <taxon>Eukaryota</taxon>
        <taxon>Metazoa</taxon>
        <taxon>Ecdysozoa</taxon>
        <taxon>Arthropoda</taxon>
        <taxon>Hexapoda</taxon>
        <taxon>Insecta</taxon>
        <taxon>Pterygota</taxon>
        <taxon>Neoptera</taxon>
        <taxon>Endopterygota</taxon>
        <taxon>Diptera</taxon>
        <taxon>Nematocera</taxon>
        <taxon>Sciaroidea</taxon>
        <taxon>Sciaridae</taxon>
        <taxon>Pseudolycoriella</taxon>
    </lineage>
</organism>
<protein>
    <submittedName>
        <fullName evidence="2">Uncharacterized protein</fullName>
    </submittedName>
</protein>
<dbReference type="AlphaFoldDB" id="A0A9Q0S4L2"/>